<dbReference type="InterPro" id="IPR036465">
    <property type="entry name" value="vWFA_dom_sf"/>
</dbReference>
<dbReference type="InterPro" id="IPR010606">
    <property type="entry name" value="Mib_Herc2"/>
</dbReference>
<organism evidence="4 5">
    <name type="scientific">Magallana gigas</name>
    <name type="common">Pacific oyster</name>
    <name type="synonym">Crassostrea gigas</name>
    <dbReference type="NCBI Taxonomy" id="29159"/>
    <lineage>
        <taxon>Eukaryota</taxon>
        <taxon>Metazoa</taxon>
        <taxon>Spiralia</taxon>
        <taxon>Lophotrochozoa</taxon>
        <taxon>Mollusca</taxon>
        <taxon>Bivalvia</taxon>
        <taxon>Autobranchia</taxon>
        <taxon>Pteriomorphia</taxon>
        <taxon>Ostreida</taxon>
        <taxon>Ostreoidea</taxon>
        <taxon>Ostreidae</taxon>
        <taxon>Magallana</taxon>
    </lineage>
</organism>
<evidence type="ECO:0000313" key="5">
    <source>
        <dbReference type="Proteomes" id="UP000005408"/>
    </source>
</evidence>
<name>A0A8W8I4S4_MAGGI</name>
<feature type="domain" description="WWE" evidence="2">
    <location>
        <begin position="518"/>
        <end position="595"/>
    </location>
</feature>
<dbReference type="Pfam" id="PF02825">
    <property type="entry name" value="WWE"/>
    <property type="match status" value="1"/>
</dbReference>
<dbReference type="InterPro" id="IPR037197">
    <property type="entry name" value="WWE_dom_sf"/>
</dbReference>
<dbReference type="Pfam" id="PF06701">
    <property type="entry name" value="MIB_HERC2"/>
    <property type="match status" value="2"/>
</dbReference>
<keyword evidence="5" id="KW-1185">Reference proteome</keyword>
<dbReference type="GO" id="GO:0016567">
    <property type="term" value="P:protein ubiquitination"/>
    <property type="evidence" value="ECO:0007669"/>
    <property type="project" value="InterPro"/>
</dbReference>
<dbReference type="PANTHER" id="PTHR24202:SF4">
    <property type="entry name" value="E3 UBIQUITIN-PROTEIN LIGASE MIB2-RELATED"/>
    <property type="match status" value="1"/>
</dbReference>
<reference evidence="4" key="1">
    <citation type="submission" date="2022-08" db="UniProtKB">
        <authorList>
            <consortium name="EnsemblMetazoa"/>
        </authorList>
    </citation>
    <scope>IDENTIFICATION</scope>
    <source>
        <strain evidence="4">05x7-T-G4-1.051#20</strain>
    </source>
</reference>
<proteinExistence type="predicted"/>
<dbReference type="PROSITE" id="PS50234">
    <property type="entry name" value="VWFA"/>
    <property type="match status" value="1"/>
</dbReference>
<feature type="domain" description="MIB/HERC2" evidence="3">
    <location>
        <begin position="382"/>
        <end position="454"/>
    </location>
</feature>
<dbReference type="AlphaFoldDB" id="A0A8W8I4S4"/>
<accession>A0A8W8I4S4</accession>
<dbReference type="OrthoDB" id="6085439at2759"/>
<dbReference type="PROSITE" id="PS51416">
    <property type="entry name" value="MIB_HERC2"/>
    <property type="match status" value="2"/>
</dbReference>
<dbReference type="GO" id="GO:0005737">
    <property type="term" value="C:cytoplasm"/>
    <property type="evidence" value="ECO:0007669"/>
    <property type="project" value="TreeGrafter"/>
</dbReference>
<evidence type="ECO:0000259" key="2">
    <source>
        <dbReference type="PROSITE" id="PS50918"/>
    </source>
</evidence>
<dbReference type="Gene3D" id="2.30.30.40">
    <property type="entry name" value="SH3 Domains"/>
    <property type="match status" value="2"/>
</dbReference>
<dbReference type="Gene3D" id="3.40.50.410">
    <property type="entry name" value="von Willebrand factor, type A domain"/>
    <property type="match status" value="1"/>
</dbReference>
<feature type="domain" description="MIB/HERC2" evidence="3">
    <location>
        <begin position="309"/>
        <end position="382"/>
    </location>
</feature>
<feature type="domain" description="VWFA" evidence="1">
    <location>
        <begin position="38"/>
        <end position="242"/>
    </location>
</feature>
<dbReference type="InterPro" id="IPR004170">
    <property type="entry name" value="WWE_dom"/>
</dbReference>
<dbReference type="CDD" id="cd00198">
    <property type="entry name" value="vWFA"/>
    <property type="match status" value="1"/>
</dbReference>
<dbReference type="InterPro" id="IPR037252">
    <property type="entry name" value="Mib_Herc2_sf"/>
</dbReference>
<dbReference type="GO" id="GO:0004842">
    <property type="term" value="F:ubiquitin-protein transferase activity"/>
    <property type="evidence" value="ECO:0007669"/>
    <property type="project" value="InterPro"/>
</dbReference>
<protein>
    <recommendedName>
        <fullName evidence="6">E3 ubiquitin-protein ligase HERC2</fullName>
    </recommendedName>
</protein>
<dbReference type="EnsemblMetazoa" id="G12525.1">
    <property type="protein sequence ID" value="G12525.1:cds"/>
    <property type="gene ID" value="G12525"/>
</dbReference>
<dbReference type="Pfam" id="PF13519">
    <property type="entry name" value="VWA_2"/>
    <property type="match status" value="1"/>
</dbReference>
<evidence type="ECO:0000259" key="1">
    <source>
        <dbReference type="PROSITE" id="PS50234"/>
    </source>
</evidence>
<evidence type="ECO:0000313" key="4">
    <source>
        <dbReference type="EnsemblMetazoa" id="G12525.1:cds"/>
    </source>
</evidence>
<evidence type="ECO:0000259" key="3">
    <source>
        <dbReference type="PROSITE" id="PS51416"/>
    </source>
</evidence>
<dbReference type="OMA" id="RIMFRRM"/>
<dbReference type="InterPro" id="IPR002035">
    <property type="entry name" value="VWF_A"/>
</dbReference>
<sequence>MGSERRWFNYWKNKASEEINKNRESLHLNGRVYGTYVTTVFLLDTSANMAGKGLEQMKTAFKDIIHEFSQHPSITENVTVITCGRDVKVLQYYSANYTEISECVDDIKCSGGSPLGAGIIFCNSGIWSAPYCSMGSFDIRTKIVIITCGKPTAFDSENDSGIFGDTDLSIPGIQNPYGLNKIKESIINLVMMIGRYNPIFVIPVGDEPDICFLGTMIMGCHGGKIIPLHEARQFGRYALNIILASKATQRHPKEANISKEKIKMEVSGLQNVSEKDLEDVCEIIEKKHAYRSSSCIEKEIEESEEGEFQEKYAHMPNVGTRVQRGPDWRWKNQDGLGAGTVIGHSEKFGWVNVEWDTGLTMPYRYGNNGMITAYDIEPCNEPRILEDQPIAVGCLVRRGPDWKWGDQDGGEGNIGAVYRLKTPSEVYVRWPNGKKSNYRFGYRNCYDVEICDPFDPDIDEMLQKQIQCSQTRHTKEINTERENITSASLCSTGALTLTITKRKQGTDVSSHGRSGGGCVFKNTSSKSIKNVWQWRSPSNTWNDFPKDANDSIVDVFTKGKGTSVIVNLQGQLCRVNLKNNSMVNTITKQTFDIRLWNEDNI</sequence>
<dbReference type="PANTHER" id="PTHR24202">
    <property type="entry name" value="E3 UBIQUITIN-PROTEIN LIGASE MIB2"/>
    <property type="match status" value="1"/>
</dbReference>
<dbReference type="SUPFAM" id="SSF117839">
    <property type="entry name" value="WWE domain"/>
    <property type="match status" value="1"/>
</dbReference>
<evidence type="ECO:0008006" key="6">
    <source>
        <dbReference type="Google" id="ProtNLM"/>
    </source>
</evidence>
<dbReference type="Proteomes" id="UP000005408">
    <property type="component" value="Unassembled WGS sequence"/>
</dbReference>
<dbReference type="GO" id="GO:0046872">
    <property type="term" value="F:metal ion binding"/>
    <property type="evidence" value="ECO:0007669"/>
    <property type="project" value="InterPro"/>
</dbReference>
<dbReference type="SUPFAM" id="SSF53300">
    <property type="entry name" value="vWA-like"/>
    <property type="match status" value="1"/>
</dbReference>
<dbReference type="PROSITE" id="PS50918">
    <property type="entry name" value="WWE"/>
    <property type="match status" value="1"/>
</dbReference>
<dbReference type="SUPFAM" id="SSF159034">
    <property type="entry name" value="Mib/herc2 domain-like"/>
    <property type="match status" value="2"/>
</dbReference>